<keyword evidence="5 8" id="KW-0732">Signal</keyword>
<dbReference type="GO" id="GO:0046872">
    <property type="term" value="F:metal ion binding"/>
    <property type="evidence" value="ECO:0007669"/>
    <property type="project" value="UniProtKB-KW"/>
</dbReference>
<evidence type="ECO:0000256" key="5">
    <source>
        <dbReference type="ARBA" id="ARBA00022729"/>
    </source>
</evidence>
<dbReference type="PANTHER" id="PTHR31683">
    <property type="entry name" value="PECTATE LYASE 18-RELATED"/>
    <property type="match status" value="1"/>
</dbReference>
<evidence type="ECO:0000256" key="2">
    <source>
        <dbReference type="ARBA" id="ARBA00005220"/>
    </source>
</evidence>
<dbReference type="SUPFAM" id="SSF51126">
    <property type="entry name" value="Pectin lyase-like"/>
    <property type="match status" value="1"/>
</dbReference>
<sequence length="379" mass="41795">MASATYSFLLWCLLAVCLVSTSQASYGYGPVKKAMNSIDGCWRWNSNWAAKRRSLAYCATGFGEGAIGGRYGRMYVVTSPADDPINPQPGTLRYGVIQPQPLWIKFARDMVIKLENGLIMNSYKTIDGRGAKVEIAYGPCITVQGVSHIIIHGINFHDCQPGKSGMVRSSTTHLGHRQGSPGDAIQVFASSNVWIDHCSFAQSADTHIDIIHASTAITVSNCYFTQQDEVMLLGHNDGYTADKIMKVTVAYNFFGPGCNHRMPRVRFGYAHIVNNRYDQWQMYAIGGSADPTIFSQGNYYLAANSKEVTKRMSGGRWDNWKWRSSGDLFLNGAYFVQSGYGSCSPEYAHYEWVTAAPAFMVPALTAQAGPLNCNRGKLC</sequence>
<dbReference type="SMART" id="SM00656">
    <property type="entry name" value="Amb_all"/>
    <property type="match status" value="1"/>
</dbReference>
<comment type="similarity">
    <text evidence="8">Belongs to the polysaccharide lyase 1 family.</text>
</comment>
<dbReference type="InterPro" id="IPR012334">
    <property type="entry name" value="Pectin_lyas_fold"/>
</dbReference>
<evidence type="ECO:0000313" key="10">
    <source>
        <dbReference type="EMBL" id="KAJ4975524.1"/>
    </source>
</evidence>
<comment type="cofactor">
    <cofactor evidence="8">
        <name>Ca(2+)</name>
        <dbReference type="ChEBI" id="CHEBI:29108"/>
    </cofactor>
    <text evidence="8">Binds 1 Ca(2+) ion. Required for its activity.</text>
</comment>
<dbReference type="InterPro" id="IPR018082">
    <property type="entry name" value="AmbAllergen"/>
</dbReference>
<evidence type="ECO:0000256" key="8">
    <source>
        <dbReference type="RuleBase" id="RU361123"/>
    </source>
</evidence>
<proteinExistence type="inferred from homology"/>
<dbReference type="OrthoDB" id="1637350at2759"/>
<dbReference type="GO" id="GO:0030570">
    <property type="term" value="F:pectate lyase activity"/>
    <property type="evidence" value="ECO:0007669"/>
    <property type="project" value="UniProtKB-EC"/>
</dbReference>
<comment type="catalytic activity">
    <reaction evidence="1 8">
        <text>Eliminative cleavage of (1-&gt;4)-alpha-D-galacturonan to give oligosaccharides with 4-deoxy-alpha-D-galact-4-enuronosyl groups at their non-reducing ends.</text>
        <dbReference type="EC" id="4.2.2.2"/>
    </reaction>
</comment>
<dbReference type="PANTHER" id="PTHR31683:SF80">
    <property type="entry name" value="PECTATE LYASE 16-RELATED"/>
    <property type="match status" value="1"/>
</dbReference>
<keyword evidence="7 8" id="KW-0456">Lyase</keyword>
<keyword evidence="6 8" id="KW-0106">Calcium</keyword>
<keyword evidence="11" id="KW-1185">Reference proteome</keyword>
<dbReference type="EMBL" id="JAMYWD010000003">
    <property type="protein sequence ID" value="KAJ4975524.1"/>
    <property type="molecule type" value="Genomic_DNA"/>
</dbReference>
<organism evidence="10 11">
    <name type="scientific">Protea cynaroides</name>
    <dbReference type="NCBI Taxonomy" id="273540"/>
    <lineage>
        <taxon>Eukaryota</taxon>
        <taxon>Viridiplantae</taxon>
        <taxon>Streptophyta</taxon>
        <taxon>Embryophyta</taxon>
        <taxon>Tracheophyta</taxon>
        <taxon>Spermatophyta</taxon>
        <taxon>Magnoliopsida</taxon>
        <taxon>Proteales</taxon>
        <taxon>Proteaceae</taxon>
        <taxon>Protea</taxon>
    </lineage>
</organism>
<dbReference type="InterPro" id="IPR011050">
    <property type="entry name" value="Pectin_lyase_fold/virulence"/>
</dbReference>
<dbReference type="AlphaFoldDB" id="A0A9Q0QXN8"/>
<dbReference type="Proteomes" id="UP001141806">
    <property type="component" value="Unassembled WGS sequence"/>
</dbReference>
<dbReference type="Pfam" id="PF00544">
    <property type="entry name" value="Pectate_lyase_4"/>
    <property type="match status" value="1"/>
</dbReference>
<keyword evidence="4 8" id="KW-0479">Metal-binding</keyword>
<protein>
    <recommendedName>
        <fullName evidence="3 8">Pectate lyase</fullName>
        <ecNumber evidence="3 8">4.2.2.2</ecNumber>
    </recommendedName>
</protein>
<feature type="domain" description="Pectate lyase" evidence="9">
    <location>
        <begin position="109"/>
        <end position="306"/>
    </location>
</feature>
<evidence type="ECO:0000256" key="1">
    <source>
        <dbReference type="ARBA" id="ARBA00000695"/>
    </source>
</evidence>
<evidence type="ECO:0000256" key="7">
    <source>
        <dbReference type="ARBA" id="ARBA00023239"/>
    </source>
</evidence>
<dbReference type="EC" id="4.2.2.2" evidence="3 8"/>
<reference evidence="10" key="1">
    <citation type="journal article" date="2023" name="Plant J.">
        <title>The genome of the king protea, Protea cynaroides.</title>
        <authorList>
            <person name="Chang J."/>
            <person name="Duong T.A."/>
            <person name="Schoeman C."/>
            <person name="Ma X."/>
            <person name="Roodt D."/>
            <person name="Barker N."/>
            <person name="Li Z."/>
            <person name="Van de Peer Y."/>
            <person name="Mizrachi E."/>
        </authorList>
    </citation>
    <scope>NUCLEOTIDE SEQUENCE</scope>
    <source>
        <tissue evidence="10">Young leaves</tissue>
    </source>
</reference>
<evidence type="ECO:0000313" key="11">
    <source>
        <dbReference type="Proteomes" id="UP001141806"/>
    </source>
</evidence>
<evidence type="ECO:0000256" key="4">
    <source>
        <dbReference type="ARBA" id="ARBA00022723"/>
    </source>
</evidence>
<evidence type="ECO:0000256" key="3">
    <source>
        <dbReference type="ARBA" id="ARBA00012272"/>
    </source>
</evidence>
<dbReference type="InterPro" id="IPR045032">
    <property type="entry name" value="PEL"/>
</dbReference>
<dbReference type="InterPro" id="IPR002022">
    <property type="entry name" value="Pec_lyase"/>
</dbReference>
<comment type="caution">
    <text evidence="10">The sequence shown here is derived from an EMBL/GenBank/DDBJ whole genome shotgun (WGS) entry which is preliminary data.</text>
</comment>
<feature type="chain" id="PRO_5040532015" description="Pectate lyase" evidence="8">
    <location>
        <begin position="25"/>
        <end position="379"/>
    </location>
</feature>
<dbReference type="Gene3D" id="2.160.20.10">
    <property type="entry name" value="Single-stranded right-handed beta-helix, Pectin lyase-like"/>
    <property type="match status" value="1"/>
</dbReference>
<name>A0A9Q0QXN8_9MAGN</name>
<gene>
    <name evidence="10" type="ORF">NE237_000630</name>
</gene>
<evidence type="ECO:0000259" key="9">
    <source>
        <dbReference type="SMART" id="SM00656"/>
    </source>
</evidence>
<accession>A0A9Q0QXN8</accession>
<feature type="signal peptide" evidence="8">
    <location>
        <begin position="1"/>
        <end position="24"/>
    </location>
</feature>
<comment type="pathway">
    <text evidence="2 8">Glycan metabolism; pectin degradation; 2-dehydro-3-deoxy-D-gluconate from pectin: step 2/5.</text>
</comment>
<dbReference type="PRINTS" id="PR00807">
    <property type="entry name" value="AMBALLERGEN"/>
</dbReference>
<evidence type="ECO:0000256" key="6">
    <source>
        <dbReference type="ARBA" id="ARBA00022837"/>
    </source>
</evidence>